<dbReference type="Proteomes" id="UP001589906">
    <property type="component" value="Unassembled WGS sequence"/>
</dbReference>
<proteinExistence type="predicted"/>
<gene>
    <name evidence="1" type="ORF">ACFFGE_05275</name>
</gene>
<reference evidence="1 2" key="1">
    <citation type="submission" date="2024-09" db="EMBL/GenBank/DDBJ databases">
        <authorList>
            <person name="Sun Q."/>
            <person name="Mori K."/>
        </authorList>
    </citation>
    <scope>NUCLEOTIDE SEQUENCE [LARGE SCALE GENOMIC DNA]</scope>
    <source>
        <strain evidence="1 2">NCAIM B.02621</strain>
    </source>
</reference>
<evidence type="ECO:0000313" key="2">
    <source>
        <dbReference type="Proteomes" id="UP001589906"/>
    </source>
</evidence>
<dbReference type="InterPro" id="IPR008767">
    <property type="entry name" value="Phage_SPP1_head-tail_adaptor"/>
</dbReference>
<accession>A0ABV6R0Z6</accession>
<sequence>MIGAGDLRDRITFEARALDANGDALGAFEPQFTVWAHLRWLRGSEAALQQRLEGRQPVAIVIRDSAQARQITTAWRALNARVEGQAFNITSVSPAQERGFIDILATTGGPTG</sequence>
<keyword evidence="2" id="KW-1185">Reference proteome</keyword>
<dbReference type="InterPro" id="IPR038666">
    <property type="entry name" value="SSP1_head-tail_sf"/>
</dbReference>
<protein>
    <submittedName>
        <fullName evidence="1">Head-tail adaptor protein</fullName>
    </submittedName>
</protein>
<evidence type="ECO:0000313" key="1">
    <source>
        <dbReference type="EMBL" id="MFC0633290.1"/>
    </source>
</evidence>
<dbReference type="Gene3D" id="2.40.10.270">
    <property type="entry name" value="Bacteriophage SPP1 head-tail adaptor protein"/>
    <property type="match status" value="1"/>
</dbReference>
<dbReference type="EMBL" id="JBHLSW010000003">
    <property type="protein sequence ID" value="MFC0633290.1"/>
    <property type="molecule type" value="Genomic_DNA"/>
</dbReference>
<dbReference type="Pfam" id="PF05521">
    <property type="entry name" value="Phage_HCP"/>
    <property type="match status" value="1"/>
</dbReference>
<organism evidence="1 2">
    <name type="scientific">Brevundimonas balnearis</name>
    <dbReference type="NCBI Taxonomy" id="1572858"/>
    <lineage>
        <taxon>Bacteria</taxon>
        <taxon>Pseudomonadati</taxon>
        <taxon>Pseudomonadota</taxon>
        <taxon>Alphaproteobacteria</taxon>
        <taxon>Caulobacterales</taxon>
        <taxon>Caulobacteraceae</taxon>
        <taxon>Brevundimonas</taxon>
    </lineage>
</organism>
<comment type="caution">
    <text evidence="1">The sequence shown here is derived from an EMBL/GenBank/DDBJ whole genome shotgun (WGS) entry which is preliminary data.</text>
</comment>
<dbReference type="RefSeq" id="WP_376835003.1">
    <property type="nucleotide sequence ID" value="NZ_JBHLSW010000003.1"/>
</dbReference>
<name>A0ABV6R0Z6_9CAUL</name>